<reference evidence="1" key="1">
    <citation type="submission" date="2022-08" db="EMBL/GenBank/DDBJ databases">
        <authorList>
            <person name="Kallberg Y."/>
            <person name="Tangrot J."/>
            <person name="Rosling A."/>
        </authorList>
    </citation>
    <scope>NUCLEOTIDE SEQUENCE</scope>
    <source>
        <strain evidence="1">Wild A</strain>
    </source>
</reference>
<organism evidence="1 2">
    <name type="scientific">Funneliformis geosporum</name>
    <dbReference type="NCBI Taxonomy" id="1117311"/>
    <lineage>
        <taxon>Eukaryota</taxon>
        <taxon>Fungi</taxon>
        <taxon>Fungi incertae sedis</taxon>
        <taxon>Mucoromycota</taxon>
        <taxon>Glomeromycotina</taxon>
        <taxon>Glomeromycetes</taxon>
        <taxon>Glomerales</taxon>
        <taxon>Glomeraceae</taxon>
        <taxon>Funneliformis</taxon>
    </lineage>
</organism>
<accession>A0A9W4T800</accession>
<protein>
    <submittedName>
        <fullName evidence="1">3003_t:CDS:1</fullName>
    </submittedName>
</protein>
<gene>
    <name evidence="1" type="ORF">FWILDA_LOCUS17281</name>
</gene>
<feature type="non-terminal residue" evidence="1">
    <location>
        <position position="231"/>
    </location>
</feature>
<evidence type="ECO:0000313" key="1">
    <source>
        <dbReference type="EMBL" id="CAI2195848.1"/>
    </source>
</evidence>
<sequence>VVFHHHIIRVAYLSHTTDIRSTNDLCGVDSVLYILDVFLNEFKEGVSCKYIEYPESIYYMQHFSYSWTFTDFQDIFYNPEHINGIYSERFSSRNETRDKTHIWRLVIYPHSHEGIGLSLAPFQSEYEQNKEISERIAYIKFDLFKIVKGQRVNFGSSLNIMKCNFNLYVRRNEITEYFNNVFPYGTKRLSFFPQVNPELNDKTDLEFQVRFFKGIFGDGWFGDNLFSRFMN</sequence>
<dbReference type="AlphaFoldDB" id="A0A9W4T800"/>
<dbReference type="Proteomes" id="UP001153678">
    <property type="component" value="Unassembled WGS sequence"/>
</dbReference>
<evidence type="ECO:0000313" key="2">
    <source>
        <dbReference type="Proteomes" id="UP001153678"/>
    </source>
</evidence>
<keyword evidence="2" id="KW-1185">Reference proteome</keyword>
<dbReference type="EMBL" id="CAMKVN010013134">
    <property type="protein sequence ID" value="CAI2195848.1"/>
    <property type="molecule type" value="Genomic_DNA"/>
</dbReference>
<comment type="caution">
    <text evidence="1">The sequence shown here is derived from an EMBL/GenBank/DDBJ whole genome shotgun (WGS) entry which is preliminary data.</text>
</comment>
<proteinExistence type="predicted"/>
<name>A0A9W4T800_9GLOM</name>